<dbReference type="PROSITE" id="PS51257">
    <property type="entry name" value="PROKAR_LIPOPROTEIN"/>
    <property type="match status" value="1"/>
</dbReference>
<evidence type="ECO:0000256" key="1">
    <source>
        <dbReference type="SAM" id="SignalP"/>
    </source>
</evidence>
<dbReference type="InterPro" id="IPR046705">
    <property type="entry name" value="DUF6778"/>
</dbReference>
<dbReference type="Pfam" id="PF20569">
    <property type="entry name" value="DUF6778"/>
    <property type="match status" value="1"/>
</dbReference>
<evidence type="ECO:0000313" key="2">
    <source>
        <dbReference type="EMBL" id="MBV7379385.1"/>
    </source>
</evidence>
<feature type="chain" id="PRO_5046072221" description="Lipoprotein" evidence="1">
    <location>
        <begin position="21"/>
        <end position="199"/>
    </location>
</feature>
<organism evidence="2 3">
    <name type="scientific">Maritimibacter dapengensis</name>
    <dbReference type="NCBI Taxonomy" id="2836868"/>
    <lineage>
        <taxon>Bacteria</taxon>
        <taxon>Pseudomonadati</taxon>
        <taxon>Pseudomonadota</taxon>
        <taxon>Alphaproteobacteria</taxon>
        <taxon>Rhodobacterales</taxon>
        <taxon>Roseobacteraceae</taxon>
        <taxon>Maritimibacter</taxon>
    </lineage>
</organism>
<sequence length="199" mass="21093">MRLFRILASLLALAALSACMGSTERSYEEAVVTGSATGGDPALAKGPYTVRSANVTVPESLTVSEKNEIKPRADIVWHGDPAGDRHAQVDAIMTAALKQGVSAMRGPKSVVLDVTMTRFHAVTPRTRERNPLGAHEIGFAYQLSDARTGEPVGPGGTFDGAFKSYYGAAARAAEARGVSQKVRITNYVAQTFAEQLAAR</sequence>
<dbReference type="EMBL" id="JAHUZE010000002">
    <property type="protein sequence ID" value="MBV7379385.1"/>
    <property type="molecule type" value="Genomic_DNA"/>
</dbReference>
<accession>A0ABS6T2F9</accession>
<evidence type="ECO:0008006" key="4">
    <source>
        <dbReference type="Google" id="ProtNLM"/>
    </source>
</evidence>
<dbReference type="RefSeq" id="WP_218392519.1">
    <property type="nucleotide sequence ID" value="NZ_JAHUZE010000002.1"/>
</dbReference>
<protein>
    <recommendedName>
        <fullName evidence="4">Lipoprotein</fullName>
    </recommendedName>
</protein>
<evidence type="ECO:0000313" key="3">
    <source>
        <dbReference type="Proteomes" id="UP000756530"/>
    </source>
</evidence>
<comment type="caution">
    <text evidence="2">The sequence shown here is derived from an EMBL/GenBank/DDBJ whole genome shotgun (WGS) entry which is preliminary data.</text>
</comment>
<name>A0ABS6T2F9_9RHOB</name>
<dbReference type="Proteomes" id="UP000756530">
    <property type="component" value="Unassembled WGS sequence"/>
</dbReference>
<feature type="signal peptide" evidence="1">
    <location>
        <begin position="1"/>
        <end position="20"/>
    </location>
</feature>
<keyword evidence="1" id="KW-0732">Signal</keyword>
<keyword evidence="3" id="KW-1185">Reference proteome</keyword>
<proteinExistence type="predicted"/>
<gene>
    <name evidence="2" type="ORF">KJP28_10640</name>
</gene>
<reference evidence="2 3" key="1">
    <citation type="submission" date="2021-05" db="EMBL/GenBank/DDBJ databases">
        <title>Culturable bacteria isolated from Daya Bay.</title>
        <authorList>
            <person name="Zheng W."/>
            <person name="Yu S."/>
            <person name="Huang Y."/>
        </authorList>
    </citation>
    <scope>NUCLEOTIDE SEQUENCE [LARGE SCALE GENOMIC DNA]</scope>
    <source>
        <strain evidence="2 3">DP4N28-5</strain>
    </source>
</reference>